<proteinExistence type="predicted"/>
<gene>
    <name evidence="1" type="ORF">GUL26_31040</name>
</gene>
<protein>
    <submittedName>
        <fullName evidence="1">Uncharacterized protein</fullName>
    </submittedName>
</protein>
<dbReference type="EMBL" id="WXZT01000031">
    <property type="protein sequence ID" value="MZZ16706.1"/>
    <property type="molecule type" value="Genomic_DNA"/>
</dbReference>
<evidence type="ECO:0000313" key="2">
    <source>
        <dbReference type="Proteomes" id="UP000644192"/>
    </source>
</evidence>
<dbReference type="RefSeq" id="WP_023107916.1">
    <property type="nucleotide sequence ID" value="NZ_CAADPB010000194.1"/>
</dbReference>
<dbReference type="Proteomes" id="UP000644192">
    <property type="component" value="Unassembled WGS sequence"/>
</dbReference>
<sequence length="74" mass="7491">MKANLKQTALVLGAVAASAAVPAFAAEGDLDFSSMISSVNGSAVIAAFMAMGVVKLGPNFARWAVNKVAGFFGR</sequence>
<reference evidence="1" key="1">
    <citation type="submission" date="2020-01" db="EMBL/GenBank/DDBJ databases">
        <title>Bacteria Cultured from War Wounds Associated with the Conflict in Eastern Ukraine.</title>
        <authorList>
            <person name="Snesrud E."/>
            <person name="Galac M.R."/>
            <person name="Mc Gann P."/>
            <person name="Valentine K."/>
            <person name="Viacheslav K."/>
        </authorList>
    </citation>
    <scope>NUCLEOTIDE SEQUENCE</scope>
    <source>
        <strain evidence="1">VNMU148</strain>
    </source>
</reference>
<evidence type="ECO:0000313" key="1">
    <source>
        <dbReference type="EMBL" id="MZZ16706.1"/>
    </source>
</evidence>
<dbReference type="InterPro" id="IPR057886">
    <property type="entry name" value="Inovirus_capsid"/>
</dbReference>
<dbReference type="Pfam" id="PF25631">
    <property type="entry name" value="Inovirus_capsid"/>
    <property type="match status" value="1"/>
</dbReference>
<organism evidence="1 2">
    <name type="scientific">Pseudomonas aeruginosa</name>
    <dbReference type="NCBI Taxonomy" id="287"/>
    <lineage>
        <taxon>Bacteria</taxon>
        <taxon>Pseudomonadati</taxon>
        <taxon>Pseudomonadota</taxon>
        <taxon>Gammaproteobacteria</taxon>
        <taxon>Pseudomonadales</taxon>
        <taxon>Pseudomonadaceae</taxon>
        <taxon>Pseudomonas</taxon>
    </lineage>
</organism>
<comment type="caution">
    <text evidence="1">The sequence shown here is derived from an EMBL/GenBank/DDBJ whole genome shotgun (WGS) entry which is preliminary data.</text>
</comment>
<dbReference type="AlphaFoldDB" id="A0A6B1YJH8"/>
<accession>A0A6B1YJH8</accession>
<name>A0A6B1YJH8_PSEAI</name>